<dbReference type="InterPro" id="IPR036388">
    <property type="entry name" value="WH-like_DNA-bd_sf"/>
</dbReference>
<reference evidence="2" key="1">
    <citation type="journal article" date="2023" name="IScience">
        <title>Live-bearing cockroach genome reveals convergent evolutionary mechanisms linked to viviparity in insects and beyond.</title>
        <authorList>
            <person name="Fouks B."/>
            <person name="Harrison M.C."/>
            <person name="Mikhailova A.A."/>
            <person name="Marchal E."/>
            <person name="English S."/>
            <person name="Carruthers M."/>
            <person name="Jennings E.C."/>
            <person name="Chiamaka E.L."/>
            <person name="Frigard R.A."/>
            <person name="Pippel M."/>
            <person name="Attardo G.M."/>
            <person name="Benoit J.B."/>
            <person name="Bornberg-Bauer E."/>
            <person name="Tobe S.S."/>
        </authorList>
    </citation>
    <scope>NUCLEOTIDE SEQUENCE</scope>
    <source>
        <strain evidence="2">Stay&amp;Tobe</strain>
    </source>
</reference>
<dbReference type="GO" id="GO:1904262">
    <property type="term" value="P:negative regulation of TORC1 signaling"/>
    <property type="evidence" value="ECO:0007669"/>
    <property type="project" value="TreeGrafter"/>
</dbReference>
<dbReference type="SUPFAM" id="SSF46785">
    <property type="entry name" value="Winged helix' DNA-binding domain"/>
    <property type="match status" value="1"/>
</dbReference>
<dbReference type="Gene3D" id="1.10.10.10">
    <property type="entry name" value="Winged helix-like DNA-binding domain superfamily/Winged helix DNA-binding domain"/>
    <property type="match status" value="1"/>
</dbReference>
<dbReference type="GO" id="GO:0005765">
    <property type="term" value="C:lysosomal membrane"/>
    <property type="evidence" value="ECO:0007669"/>
    <property type="project" value="TreeGrafter"/>
</dbReference>
<dbReference type="AlphaFoldDB" id="A0AAD7Z502"/>
<dbReference type="GO" id="GO:0034198">
    <property type="term" value="P:cellular response to amino acid starvation"/>
    <property type="evidence" value="ECO:0007669"/>
    <property type="project" value="TreeGrafter"/>
</dbReference>
<dbReference type="PANTHER" id="PTHR13179">
    <property type="entry name" value="DEP DOMAIN CONTAINING PROTEIN 5"/>
    <property type="match status" value="1"/>
</dbReference>
<dbReference type="GO" id="GO:0035556">
    <property type="term" value="P:intracellular signal transduction"/>
    <property type="evidence" value="ECO:0007669"/>
    <property type="project" value="InterPro"/>
</dbReference>
<name>A0AAD7Z502_DIPPU</name>
<sequence length="533" mass="61370">TSSDLFPNMWLEILHSENVWEVIDMEKHGSNRMAERLAPRLLLMNQQTLPAGSNAVDISFRTNMPDENNGSGFIAENSGQSHSDVNRLKSTATLSEILEAMKNTTSGVGFLTYYNSLPSFTFVSADAIQWIISHVDDVLDEEKALQLMEKMLKEQMICHASGDFNHPFIIGFYLYHIVQHEKDQKDGEYSQPLGDLQSFENEWLEVEVKHPTAWRQSTPATPTSEQPATVTKVPKFLCTDLEEICQEACESERDWQVPLYKHTHLDIDVNGKSDRVEWGHARYQSVYKPDTAFELVVQWVCSSGTIVTELIMGWSRKAQTCGLQMIPIPSDPLALPFTHKSDPLRGPIFIPLDTECLMGNKSYLFEEFPEKTWDQRLFLFQETIVERFGFMRCKVENLNVSSPTANQNTSNSLAHTHQYVHLTGNMFILIPSQPCHRPHHRNAMSSPHEEYITRHVSGKNKNDYDTDRRRFIGQSSYLLYIRRWKSSTSATGDEMFQTKILKDFREFCANNDNRLKQFWDSCWILKEPSSFTK</sequence>
<dbReference type="InterPro" id="IPR036390">
    <property type="entry name" value="WH_DNA-bd_sf"/>
</dbReference>
<dbReference type="GO" id="GO:1990130">
    <property type="term" value="C:GATOR1 complex"/>
    <property type="evidence" value="ECO:0007669"/>
    <property type="project" value="TreeGrafter"/>
</dbReference>
<dbReference type="Proteomes" id="UP001233999">
    <property type="component" value="Unassembled WGS sequence"/>
</dbReference>
<comment type="caution">
    <text evidence="2">The sequence shown here is derived from an EMBL/GenBank/DDBJ whole genome shotgun (WGS) entry which is preliminary data.</text>
</comment>
<protein>
    <recommendedName>
        <fullName evidence="1">DEP domain-containing protein</fullName>
    </recommendedName>
</protein>
<evidence type="ECO:0000313" key="2">
    <source>
        <dbReference type="EMBL" id="KAJ9573996.1"/>
    </source>
</evidence>
<organism evidence="2 3">
    <name type="scientific">Diploptera punctata</name>
    <name type="common">Pacific beetle cockroach</name>
    <dbReference type="NCBI Taxonomy" id="6984"/>
    <lineage>
        <taxon>Eukaryota</taxon>
        <taxon>Metazoa</taxon>
        <taxon>Ecdysozoa</taxon>
        <taxon>Arthropoda</taxon>
        <taxon>Hexapoda</taxon>
        <taxon>Insecta</taxon>
        <taxon>Pterygota</taxon>
        <taxon>Neoptera</taxon>
        <taxon>Polyneoptera</taxon>
        <taxon>Dictyoptera</taxon>
        <taxon>Blattodea</taxon>
        <taxon>Blaberoidea</taxon>
        <taxon>Blaberidae</taxon>
        <taxon>Diplopterinae</taxon>
        <taxon>Diploptera</taxon>
    </lineage>
</organism>
<feature type="non-terminal residue" evidence="2">
    <location>
        <position position="1"/>
    </location>
</feature>
<feature type="domain" description="DEP" evidence="1">
    <location>
        <begin position="121"/>
        <end position="177"/>
    </location>
</feature>
<dbReference type="GO" id="GO:0005096">
    <property type="term" value="F:GTPase activator activity"/>
    <property type="evidence" value="ECO:0007669"/>
    <property type="project" value="InterPro"/>
</dbReference>
<keyword evidence="3" id="KW-1185">Reference proteome</keyword>
<dbReference type="PROSITE" id="PS50186">
    <property type="entry name" value="DEP"/>
    <property type="match status" value="1"/>
</dbReference>
<dbReference type="PANTHER" id="PTHR13179:SF8">
    <property type="entry name" value="GATOR COMPLEX PROTEIN DEPDC5"/>
    <property type="match status" value="1"/>
</dbReference>
<evidence type="ECO:0000313" key="3">
    <source>
        <dbReference type="Proteomes" id="UP001233999"/>
    </source>
</evidence>
<dbReference type="InterPro" id="IPR045838">
    <property type="entry name" value="DEPDC5_CTD"/>
</dbReference>
<dbReference type="Pfam" id="PF19418">
    <property type="entry name" value="DEPDC5_CTD"/>
    <property type="match status" value="1"/>
</dbReference>
<dbReference type="InterPro" id="IPR000591">
    <property type="entry name" value="DEP_dom"/>
</dbReference>
<feature type="non-terminal residue" evidence="2">
    <location>
        <position position="533"/>
    </location>
</feature>
<reference evidence="2" key="2">
    <citation type="submission" date="2023-05" db="EMBL/GenBank/DDBJ databases">
        <authorList>
            <person name="Fouks B."/>
        </authorList>
    </citation>
    <scope>NUCLEOTIDE SEQUENCE</scope>
    <source>
        <strain evidence="2">Stay&amp;Tobe</strain>
        <tissue evidence="2">Testes</tissue>
    </source>
</reference>
<proteinExistence type="predicted"/>
<gene>
    <name evidence="2" type="ORF">L9F63_008626</name>
</gene>
<dbReference type="SMART" id="SM00049">
    <property type="entry name" value="DEP"/>
    <property type="match status" value="1"/>
</dbReference>
<evidence type="ECO:0000259" key="1">
    <source>
        <dbReference type="PROSITE" id="PS50186"/>
    </source>
</evidence>
<dbReference type="EMBL" id="JASPKZ010010661">
    <property type="protein sequence ID" value="KAJ9573996.1"/>
    <property type="molecule type" value="Genomic_DNA"/>
</dbReference>
<dbReference type="InterPro" id="IPR027244">
    <property type="entry name" value="IML1"/>
</dbReference>
<accession>A0AAD7Z502</accession>
<dbReference type="GO" id="GO:0010508">
    <property type="term" value="P:positive regulation of autophagy"/>
    <property type="evidence" value="ECO:0007669"/>
    <property type="project" value="TreeGrafter"/>
</dbReference>